<dbReference type="AlphaFoldDB" id="A0A9P5XCW0"/>
<evidence type="ECO:0000313" key="2">
    <source>
        <dbReference type="EMBL" id="KAF9448663.1"/>
    </source>
</evidence>
<dbReference type="InterPro" id="IPR036866">
    <property type="entry name" value="RibonucZ/Hydroxyglut_hydro"/>
</dbReference>
<name>A0A9P5XCW0_9AGAR</name>
<sequence length="291" mass="32185">MVTEVTTATIRTSNIISLGTASAQPSKTKQPLFTAIPTRDDVWLFDCGETAQNQNQKSNVRMWRIKKVFYTPRSYLWVFGLKPLLTSCMNEVGGITEGNEDPQTQIDTPLRFPSDPQAGDFTAVSRLPFELEDRNIPQANGVWEDTHKDTVVSVSAAPIQCSVSCVRHVVNEALVSGKIDPKKYIQDIRRTSTPMSVMRQLQQGTENYHSCDTHDSPPIAPLACDTDLLIHKATNARLPGIDPNTKKADTYESVEERTKYRGHSTPQMTGAFANIYGTKKIMGAVRGLVAG</sequence>
<organism evidence="2 3">
    <name type="scientific">Macrolepiota fuliginosa MF-IS2</name>
    <dbReference type="NCBI Taxonomy" id="1400762"/>
    <lineage>
        <taxon>Eukaryota</taxon>
        <taxon>Fungi</taxon>
        <taxon>Dikarya</taxon>
        <taxon>Basidiomycota</taxon>
        <taxon>Agaricomycotina</taxon>
        <taxon>Agaricomycetes</taxon>
        <taxon>Agaricomycetidae</taxon>
        <taxon>Agaricales</taxon>
        <taxon>Agaricineae</taxon>
        <taxon>Agaricaceae</taxon>
        <taxon>Macrolepiota</taxon>
    </lineage>
</organism>
<dbReference type="Gene3D" id="3.60.15.10">
    <property type="entry name" value="Ribonuclease Z/Hydroxyacylglutathione hydrolase-like"/>
    <property type="match status" value="1"/>
</dbReference>
<dbReference type="Proteomes" id="UP000807342">
    <property type="component" value="Unassembled WGS sequence"/>
</dbReference>
<evidence type="ECO:0000313" key="3">
    <source>
        <dbReference type="Proteomes" id="UP000807342"/>
    </source>
</evidence>
<protein>
    <submittedName>
        <fullName evidence="2">Uncharacterized protein</fullName>
    </submittedName>
</protein>
<dbReference type="OrthoDB" id="527344at2759"/>
<reference evidence="2" key="1">
    <citation type="submission" date="2020-11" db="EMBL/GenBank/DDBJ databases">
        <authorList>
            <consortium name="DOE Joint Genome Institute"/>
            <person name="Ahrendt S."/>
            <person name="Riley R."/>
            <person name="Andreopoulos W."/>
            <person name="Labutti K."/>
            <person name="Pangilinan J."/>
            <person name="Ruiz-Duenas F.J."/>
            <person name="Barrasa J.M."/>
            <person name="Sanchez-Garcia M."/>
            <person name="Camarero S."/>
            <person name="Miyauchi S."/>
            <person name="Serrano A."/>
            <person name="Linde D."/>
            <person name="Babiker R."/>
            <person name="Drula E."/>
            <person name="Ayuso-Fernandez I."/>
            <person name="Pacheco R."/>
            <person name="Padilla G."/>
            <person name="Ferreira P."/>
            <person name="Barriuso J."/>
            <person name="Kellner H."/>
            <person name="Castanera R."/>
            <person name="Alfaro M."/>
            <person name="Ramirez L."/>
            <person name="Pisabarro A.G."/>
            <person name="Kuo A."/>
            <person name="Tritt A."/>
            <person name="Lipzen A."/>
            <person name="He G."/>
            <person name="Yan M."/>
            <person name="Ng V."/>
            <person name="Cullen D."/>
            <person name="Martin F."/>
            <person name="Rosso M.-N."/>
            <person name="Henrissat B."/>
            <person name="Hibbett D."/>
            <person name="Martinez A.T."/>
            <person name="Grigoriev I.V."/>
        </authorList>
    </citation>
    <scope>NUCLEOTIDE SEQUENCE</scope>
    <source>
        <strain evidence="2">MF-IS2</strain>
    </source>
</reference>
<gene>
    <name evidence="2" type="ORF">P691DRAFT_792391</name>
</gene>
<feature type="compositionally biased region" description="Basic and acidic residues" evidence="1">
    <location>
        <begin position="244"/>
        <end position="259"/>
    </location>
</feature>
<dbReference type="GO" id="GO:0042781">
    <property type="term" value="F:3'-tRNA processing endoribonuclease activity"/>
    <property type="evidence" value="ECO:0007669"/>
    <property type="project" value="TreeGrafter"/>
</dbReference>
<keyword evidence="3" id="KW-1185">Reference proteome</keyword>
<dbReference type="PANTHER" id="PTHR46018">
    <property type="entry name" value="ZINC PHOSPHODIESTERASE ELAC PROTEIN 1"/>
    <property type="match status" value="1"/>
</dbReference>
<dbReference type="EMBL" id="MU151154">
    <property type="protein sequence ID" value="KAF9448663.1"/>
    <property type="molecule type" value="Genomic_DNA"/>
</dbReference>
<comment type="caution">
    <text evidence="2">The sequence shown here is derived from an EMBL/GenBank/DDBJ whole genome shotgun (WGS) entry which is preliminary data.</text>
</comment>
<evidence type="ECO:0000256" key="1">
    <source>
        <dbReference type="SAM" id="MobiDB-lite"/>
    </source>
</evidence>
<proteinExistence type="predicted"/>
<accession>A0A9P5XCW0</accession>
<dbReference type="GO" id="GO:0005634">
    <property type="term" value="C:nucleus"/>
    <property type="evidence" value="ECO:0007669"/>
    <property type="project" value="TreeGrafter"/>
</dbReference>
<dbReference type="SUPFAM" id="SSF56281">
    <property type="entry name" value="Metallo-hydrolase/oxidoreductase"/>
    <property type="match status" value="1"/>
</dbReference>
<feature type="region of interest" description="Disordered" evidence="1">
    <location>
        <begin position="240"/>
        <end position="262"/>
    </location>
</feature>
<dbReference type="PANTHER" id="PTHR46018:SF2">
    <property type="entry name" value="ZINC PHOSPHODIESTERASE ELAC PROTEIN 1"/>
    <property type="match status" value="1"/>
</dbReference>